<evidence type="ECO:0000313" key="2">
    <source>
        <dbReference type="EMBL" id="KAF2070649.1"/>
    </source>
</evidence>
<dbReference type="PANTHER" id="PTHR12840:SF1">
    <property type="entry name" value="NADH DEHYDROGENASE [UBIQUINONE] 1 BETA SUBCOMPLEX SUBUNIT 8, MITOCHONDRIAL"/>
    <property type="match status" value="1"/>
</dbReference>
<dbReference type="EMBL" id="AJWJ01000463">
    <property type="protein sequence ID" value="KAF2070649.1"/>
    <property type="molecule type" value="Genomic_DNA"/>
</dbReference>
<evidence type="ECO:0000256" key="1">
    <source>
        <dbReference type="SAM" id="MobiDB-lite"/>
    </source>
</evidence>
<dbReference type="AlphaFoldDB" id="A0A8J4V4E4"/>
<feature type="compositionally biased region" description="Basic and acidic residues" evidence="1">
    <location>
        <begin position="120"/>
        <end position="141"/>
    </location>
</feature>
<dbReference type="InterPro" id="IPR008699">
    <property type="entry name" value="NDUFB8"/>
</dbReference>
<dbReference type="Proteomes" id="UP000695562">
    <property type="component" value="Unassembled WGS sequence"/>
</dbReference>
<comment type="caution">
    <text evidence="2">The sequence shown here is derived from an EMBL/GenBank/DDBJ whole genome shotgun (WGS) entry which is preliminary data.</text>
</comment>
<protein>
    <submittedName>
        <fullName evidence="2">Uncharacterized protein</fullName>
    </submittedName>
</protein>
<gene>
    <name evidence="2" type="ORF">CYY_008027</name>
</gene>
<dbReference type="PANTHER" id="PTHR12840">
    <property type="entry name" value="NADH-UBIQUINONE OXIDOREDUCTASE ASHI SUBUNIT"/>
    <property type="match status" value="1"/>
</dbReference>
<accession>A0A8J4V4E4</accession>
<dbReference type="GO" id="GO:0005739">
    <property type="term" value="C:mitochondrion"/>
    <property type="evidence" value="ECO:0007669"/>
    <property type="project" value="InterPro"/>
</dbReference>
<sequence length="141" mass="16333">MNSLFKSLRSGPLSFKPNALYITRAHRHPLDFNKDGKYDGPLPELIELEPENMAVDLDEQLERDPSKHSSYFFKFFGVLICLGVSIAAFANPNNKQVVERDLPFNNLYLEYGGDPNQTPDEEKWRVKHNDRQAEWRANHSK</sequence>
<name>A0A8J4V4E4_9MYCE</name>
<keyword evidence="3" id="KW-1185">Reference proteome</keyword>
<organism evidence="2 3">
    <name type="scientific">Polysphondylium violaceum</name>
    <dbReference type="NCBI Taxonomy" id="133409"/>
    <lineage>
        <taxon>Eukaryota</taxon>
        <taxon>Amoebozoa</taxon>
        <taxon>Evosea</taxon>
        <taxon>Eumycetozoa</taxon>
        <taxon>Dictyostelia</taxon>
        <taxon>Dictyosteliales</taxon>
        <taxon>Dictyosteliaceae</taxon>
        <taxon>Polysphondylium</taxon>
    </lineage>
</organism>
<proteinExistence type="predicted"/>
<reference evidence="2" key="1">
    <citation type="submission" date="2020-01" db="EMBL/GenBank/DDBJ databases">
        <title>Development of genomics and gene disruption for Polysphondylium violaceum indicates a role for the polyketide synthase stlB in stalk morphogenesis.</title>
        <authorList>
            <person name="Narita B."/>
            <person name="Kawabe Y."/>
            <person name="Kin K."/>
            <person name="Saito T."/>
            <person name="Gibbs R."/>
            <person name="Kuspa A."/>
            <person name="Muzny D."/>
            <person name="Queller D."/>
            <person name="Richards S."/>
            <person name="Strassman J."/>
            <person name="Sucgang R."/>
            <person name="Worley K."/>
            <person name="Schaap P."/>
        </authorList>
    </citation>
    <scope>NUCLEOTIDE SEQUENCE</scope>
    <source>
        <strain evidence="2">QSvi11</strain>
    </source>
</reference>
<dbReference type="OrthoDB" id="2014058at2759"/>
<evidence type="ECO:0000313" key="3">
    <source>
        <dbReference type="Proteomes" id="UP000695562"/>
    </source>
</evidence>
<feature type="region of interest" description="Disordered" evidence="1">
    <location>
        <begin position="114"/>
        <end position="141"/>
    </location>
</feature>